<protein>
    <submittedName>
        <fullName evidence="1">Uncharacterized protein</fullName>
    </submittedName>
</protein>
<keyword evidence="2" id="KW-1185">Reference proteome</keyword>
<accession>A0AAW0BGX0</accession>
<comment type="caution">
    <text evidence="1">The sequence shown here is derived from an EMBL/GenBank/DDBJ whole genome shotgun (WGS) entry which is preliminary data.</text>
</comment>
<evidence type="ECO:0000313" key="1">
    <source>
        <dbReference type="EMBL" id="KAK7025559.1"/>
    </source>
</evidence>
<reference evidence="1 2" key="1">
    <citation type="submission" date="2024-01" db="EMBL/GenBank/DDBJ databases">
        <title>A draft genome for a cacao thread blight-causing isolate of Paramarasmius palmivorus.</title>
        <authorList>
            <person name="Baruah I.K."/>
            <person name="Bukari Y."/>
            <person name="Amoako-Attah I."/>
            <person name="Meinhardt L.W."/>
            <person name="Bailey B.A."/>
            <person name="Cohen S.P."/>
        </authorList>
    </citation>
    <scope>NUCLEOTIDE SEQUENCE [LARGE SCALE GENOMIC DNA]</scope>
    <source>
        <strain evidence="1 2">GH-12</strain>
    </source>
</reference>
<sequence>MTICRSLRSQVRRPGGNIGGSVLPKRPARRTVYRRQATVVAVVARVTATRIYIVPKQESDVEVIFALGLGSPTELEGKGLTMNIGDLGVGLPDSFFNKIL</sequence>
<dbReference type="EMBL" id="JAYKXP010000112">
    <property type="protein sequence ID" value="KAK7025559.1"/>
    <property type="molecule type" value="Genomic_DNA"/>
</dbReference>
<proteinExistence type="predicted"/>
<organism evidence="1 2">
    <name type="scientific">Paramarasmius palmivorus</name>
    <dbReference type="NCBI Taxonomy" id="297713"/>
    <lineage>
        <taxon>Eukaryota</taxon>
        <taxon>Fungi</taxon>
        <taxon>Dikarya</taxon>
        <taxon>Basidiomycota</taxon>
        <taxon>Agaricomycotina</taxon>
        <taxon>Agaricomycetes</taxon>
        <taxon>Agaricomycetidae</taxon>
        <taxon>Agaricales</taxon>
        <taxon>Marasmiineae</taxon>
        <taxon>Marasmiaceae</taxon>
        <taxon>Paramarasmius</taxon>
    </lineage>
</organism>
<dbReference type="AlphaFoldDB" id="A0AAW0BGX0"/>
<gene>
    <name evidence="1" type="ORF">VNI00_015912</name>
</gene>
<name>A0AAW0BGX0_9AGAR</name>
<dbReference type="Proteomes" id="UP001383192">
    <property type="component" value="Unassembled WGS sequence"/>
</dbReference>
<evidence type="ECO:0000313" key="2">
    <source>
        <dbReference type="Proteomes" id="UP001383192"/>
    </source>
</evidence>